<dbReference type="EMBL" id="NRRY01000004">
    <property type="protein sequence ID" value="MBK1617669.1"/>
    <property type="molecule type" value="Genomic_DNA"/>
</dbReference>
<sequence>MELPFTHKPGRRERQLRRRHENPLFAWPPQEVPPEELLAAQQADHEDMLAFREHFRSLIQRAVDLPADAGSDAVLSLKEALEAHYEQSYALPEDHREERAALKRLIDLVMKTLWRHAGSDPLAHQELSDEETARAIHFRLLEQPLVADLLHPNSGIGADELAATVLSATTAEIEAVCELFDGDELAQLLAHGEARLAELDQQDIGIDLSQARDRLALIRLRAEAYDAAPPSH</sequence>
<gene>
    <name evidence="1" type="ORF">CKO42_04220</name>
</gene>
<keyword evidence="2" id="KW-1185">Reference proteome</keyword>
<organism evidence="1 2">
    <name type="scientific">Lamprobacter modestohalophilus</name>
    <dbReference type="NCBI Taxonomy" id="1064514"/>
    <lineage>
        <taxon>Bacteria</taxon>
        <taxon>Pseudomonadati</taxon>
        <taxon>Pseudomonadota</taxon>
        <taxon>Gammaproteobacteria</taxon>
        <taxon>Chromatiales</taxon>
        <taxon>Chromatiaceae</taxon>
        <taxon>Lamprobacter</taxon>
    </lineage>
</organism>
<proteinExistence type="predicted"/>
<protein>
    <submittedName>
        <fullName evidence="1">Uncharacterized protein</fullName>
    </submittedName>
</protein>
<evidence type="ECO:0000313" key="1">
    <source>
        <dbReference type="EMBL" id="MBK1617669.1"/>
    </source>
</evidence>
<name>A0A9X1B378_9GAMM</name>
<accession>A0A9X1B378</accession>
<reference evidence="1 2" key="1">
    <citation type="journal article" date="2020" name="Microorganisms">
        <title>Osmotic Adaptation and Compatible Solute Biosynthesis of Phototrophic Bacteria as Revealed from Genome Analyses.</title>
        <authorList>
            <person name="Imhoff J.F."/>
            <person name="Rahn T."/>
            <person name="Kunzel S."/>
            <person name="Keller A."/>
            <person name="Neulinger S.C."/>
        </authorList>
    </citation>
    <scope>NUCLEOTIDE SEQUENCE [LARGE SCALE GENOMIC DNA]</scope>
    <source>
        <strain evidence="1 2">DSM 25653</strain>
    </source>
</reference>
<evidence type="ECO:0000313" key="2">
    <source>
        <dbReference type="Proteomes" id="UP001138768"/>
    </source>
</evidence>
<dbReference type="AlphaFoldDB" id="A0A9X1B378"/>
<comment type="caution">
    <text evidence="1">The sequence shown here is derived from an EMBL/GenBank/DDBJ whole genome shotgun (WGS) entry which is preliminary data.</text>
</comment>
<dbReference type="Proteomes" id="UP001138768">
    <property type="component" value="Unassembled WGS sequence"/>
</dbReference>